<keyword evidence="7" id="KW-0560">Oxidoreductase</keyword>
<dbReference type="GO" id="GO:0006102">
    <property type="term" value="P:isocitrate metabolic process"/>
    <property type="evidence" value="ECO:0007669"/>
    <property type="project" value="InterPro"/>
</dbReference>
<comment type="similarity">
    <text evidence="3">Belongs to the isocitrate and isopropylmalate dehydrogenases family.</text>
</comment>
<proteinExistence type="inferred from homology"/>
<comment type="cofactor">
    <cofactor evidence="2">
        <name>Mg(2+)</name>
        <dbReference type="ChEBI" id="CHEBI:18420"/>
    </cofactor>
</comment>
<sequence>MYCTETLSFSPSWSWKSKYFDLDLPNPGYNVAIKWATITPGTVFREPILCKNVPQFVPGKMERYEHCLIDDMMAYGLRTYGGYLWACKNNDGDVQSDFLAQEFHLSQVCPDGRTKEAEAAHGIVTCHYRAHRKGGETSTNSIASTFAWLRDDVDRVMREQYLNTEEFHRCCGS</sequence>
<evidence type="ECO:0000256" key="8">
    <source>
        <dbReference type="ARBA" id="ARBA00023211"/>
    </source>
</evidence>
<keyword evidence="5" id="KW-0479">Metal-binding</keyword>
<dbReference type="Gene3D" id="3.40.718.10">
    <property type="entry name" value="Isopropylmalate Dehydrogenase"/>
    <property type="match status" value="1"/>
</dbReference>
<keyword evidence="8" id="KW-0464">Manganese</keyword>
<reference evidence="9 10" key="1">
    <citation type="submission" date="2017-11" db="EMBL/GenBank/DDBJ databases">
        <title>De-novo sequencing of pomegranate (Punica granatum L.) genome.</title>
        <authorList>
            <person name="Akparov Z."/>
            <person name="Amiraslanov A."/>
            <person name="Hajiyeva S."/>
            <person name="Abbasov M."/>
            <person name="Kaur K."/>
            <person name="Hamwieh A."/>
            <person name="Solovyev V."/>
            <person name="Salamov A."/>
            <person name="Braich B."/>
            <person name="Kosarev P."/>
            <person name="Mahmoud A."/>
            <person name="Hajiyev E."/>
            <person name="Babayeva S."/>
            <person name="Izzatullayeva V."/>
            <person name="Mammadov A."/>
            <person name="Mammadov A."/>
            <person name="Sharifova S."/>
            <person name="Ojaghi J."/>
            <person name="Eynullazada K."/>
            <person name="Bayramov B."/>
            <person name="Abdulazimova A."/>
            <person name="Shahmuradov I."/>
        </authorList>
    </citation>
    <scope>NUCLEOTIDE SEQUENCE [LARGE SCALE GENOMIC DNA]</scope>
    <source>
        <strain evidence="10">cv. AG2017</strain>
        <tissue evidence="9">Leaf</tissue>
    </source>
</reference>
<dbReference type="PANTHER" id="PTHR11822">
    <property type="entry name" value="NADP-SPECIFIC ISOCITRATE DEHYDROGENASE"/>
    <property type="match status" value="1"/>
</dbReference>
<dbReference type="GO" id="GO:0006739">
    <property type="term" value="P:NADP+ metabolic process"/>
    <property type="evidence" value="ECO:0007669"/>
    <property type="project" value="TreeGrafter"/>
</dbReference>
<dbReference type="GO" id="GO:0046872">
    <property type="term" value="F:metal ion binding"/>
    <property type="evidence" value="ECO:0007669"/>
    <property type="project" value="UniProtKB-KW"/>
</dbReference>
<evidence type="ECO:0000256" key="4">
    <source>
        <dbReference type="ARBA" id="ARBA00022532"/>
    </source>
</evidence>
<dbReference type="GO" id="GO:0005739">
    <property type="term" value="C:mitochondrion"/>
    <property type="evidence" value="ECO:0007669"/>
    <property type="project" value="TreeGrafter"/>
</dbReference>
<dbReference type="AlphaFoldDB" id="A0A2I0JDX1"/>
<name>A0A2I0JDX1_PUNGR</name>
<comment type="caution">
    <text evidence="9">The sequence shown here is derived from an EMBL/GenBank/DDBJ whole genome shotgun (WGS) entry which is preliminary data.</text>
</comment>
<dbReference type="GO" id="GO:0004450">
    <property type="term" value="F:isocitrate dehydrogenase (NADP+) activity"/>
    <property type="evidence" value="ECO:0007669"/>
    <property type="project" value="InterPro"/>
</dbReference>
<dbReference type="PANTHER" id="PTHR11822:SF21">
    <property type="entry name" value="ISOCITRATE DEHYDROGENASE [NADP], MITOCHONDRIAL"/>
    <property type="match status" value="1"/>
</dbReference>
<evidence type="ECO:0000256" key="3">
    <source>
        <dbReference type="ARBA" id="ARBA00007769"/>
    </source>
</evidence>
<keyword evidence="4" id="KW-0816">Tricarboxylic acid cycle</keyword>
<keyword evidence="10" id="KW-1185">Reference proteome</keyword>
<evidence type="ECO:0000313" key="9">
    <source>
        <dbReference type="EMBL" id="PKI54429.1"/>
    </source>
</evidence>
<evidence type="ECO:0000313" key="10">
    <source>
        <dbReference type="Proteomes" id="UP000233551"/>
    </source>
</evidence>
<dbReference type="GO" id="GO:0006099">
    <property type="term" value="P:tricarboxylic acid cycle"/>
    <property type="evidence" value="ECO:0007669"/>
    <property type="project" value="UniProtKB-KW"/>
</dbReference>
<evidence type="ECO:0000256" key="6">
    <source>
        <dbReference type="ARBA" id="ARBA00022842"/>
    </source>
</evidence>
<evidence type="ECO:0000256" key="7">
    <source>
        <dbReference type="ARBA" id="ARBA00023002"/>
    </source>
</evidence>
<gene>
    <name evidence="9" type="ORF">CRG98_025216</name>
</gene>
<dbReference type="SUPFAM" id="SSF53659">
    <property type="entry name" value="Isocitrate/Isopropylmalate dehydrogenase-like"/>
    <property type="match status" value="1"/>
</dbReference>
<evidence type="ECO:0000256" key="5">
    <source>
        <dbReference type="ARBA" id="ARBA00022723"/>
    </source>
</evidence>
<dbReference type="Proteomes" id="UP000233551">
    <property type="component" value="Unassembled WGS sequence"/>
</dbReference>
<dbReference type="EMBL" id="PGOL01001783">
    <property type="protein sequence ID" value="PKI54429.1"/>
    <property type="molecule type" value="Genomic_DNA"/>
</dbReference>
<dbReference type="InterPro" id="IPR004790">
    <property type="entry name" value="Isocitrate_DH_NADP"/>
</dbReference>
<organism evidence="9 10">
    <name type="scientific">Punica granatum</name>
    <name type="common">Pomegranate</name>
    <dbReference type="NCBI Taxonomy" id="22663"/>
    <lineage>
        <taxon>Eukaryota</taxon>
        <taxon>Viridiplantae</taxon>
        <taxon>Streptophyta</taxon>
        <taxon>Embryophyta</taxon>
        <taxon>Tracheophyta</taxon>
        <taxon>Spermatophyta</taxon>
        <taxon>Magnoliopsida</taxon>
        <taxon>eudicotyledons</taxon>
        <taxon>Gunneridae</taxon>
        <taxon>Pentapetalae</taxon>
        <taxon>rosids</taxon>
        <taxon>malvids</taxon>
        <taxon>Myrtales</taxon>
        <taxon>Lythraceae</taxon>
        <taxon>Punica</taxon>
    </lineage>
</organism>
<comment type="cofactor">
    <cofactor evidence="1">
        <name>Mn(2+)</name>
        <dbReference type="ChEBI" id="CHEBI:29035"/>
    </cofactor>
</comment>
<evidence type="ECO:0000256" key="1">
    <source>
        <dbReference type="ARBA" id="ARBA00001936"/>
    </source>
</evidence>
<accession>A0A2I0JDX1</accession>
<protein>
    <submittedName>
        <fullName evidence="9">Uncharacterized protein</fullName>
    </submittedName>
</protein>
<dbReference type="STRING" id="22663.A0A2I0JDX1"/>
<keyword evidence="6" id="KW-0460">Magnesium</keyword>
<evidence type="ECO:0000256" key="2">
    <source>
        <dbReference type="ARBA" id="ARBA00001946"/>
    </source>
</evidence>